<organism evidence="7 8">
    <name type="scientific">Algoriphagus machipongonensis</name>
    <dbReference type="NCBI Taxonomy" id="388413"/>
    <lineage>
        <taxon>Bacteria</taxon>
        <taxon>Pseudomonadati</taxon>
        <taxon>Bacteroidota</taxon>
        <taxon>Cytophagia</taxon>
        <taxon>Cytophagales</taxon>
        <taxon>Cyclobacteriaceae</taxon>
        <taxon>Algoriphagus</taxon>
    </lineage>
</organism>
<dbReference type="InterPro" id="IPR036097">
    <property type="entry name" value="HisK_dim/P_sf"/>
</dbReference>
<dbReference type="InterPro" id="IPR004358">
    <property type="entry name" value="Sig_transdc_His_kin-like_C"/>
</dbReference>
<dbReference type="PROSITE" id="PS50109">
    <property type="entry name" value="HIS_KIN"/>
    <property type="match status" value="1"/>
</dbReference>
<dbReference type="EMBL" id="AAXU02000001">
    <property type="protein sequence ID" value="EAZ82020.2"/>
    <property type="molecule type" value="Genomic_DNA"/>
</dbReference>
<dbReference type="GO" id="GO:0000155">
    <property type="term" value="F:phosphorelay sensor kinase activity"/>
    <property type="evidence" value="ECO:0007669"/>
    <property type="project" value="InterPro"/>
</dbReference>
<dbReference type="SMART" id="SM00388">
    <property type="entry name" value="HisKA"/>
    <property type="match status" value="1"/>
</dbReference>
<dbReference type="OrthoDB" id="9806995at2"/>
<keyword evidence="3" id="KW-0597">Phosphoprotein</keyword>
<dbReference type="Proteomes" id="UP000003919">
    <property type="component" value="Chromosome"/>
</dbReference>
<evidence type="ECO:0000313" key="8">
    <source>
        <dbReference type="Proteomes" id="UP000003919"/>
    </source>
</evidence>
<dbReference type="STRING" id="388413.ALPR1_02225"/>
<dbReference type="SUPFAM" id="SSF63829">
    <property type="entry name" value="Calcium-dependent phosphotriesterase"/>
    <property type="match status" value="3"/>
</dbReference>
<dbReference type="InterPro" id="IPR011110">
    <property type="entry name" value="Reg_prop"/>
</dbReference>
<dbReference type="InterPro" id="IPR003661">
    <property type="entry name" value="HisK_dim/P_dom"/>
</dbReference>
<keyword evidence="8" id="KW-1185">Reference proteome</keyword>
<comment type="caution">
    <text evidence="7">The sequence shown here is derived from an EMBL/GenBank/DDBJ whole genome shotgun (WGS) entry which is preliminary data.</text>
</comment>
<dbReference type="InterPro" id="IPR015943">
    <property type="entry name" value="WD40/YVTN_repeat-like_dom_sf"/>
</dbReference>
<dbReference type="InterPro" id="IPR005467">
    <property type="entry name" value="His_kinase_dom"/>
</dbReference>
<feature type="domain" description="Histidine kinase" evidence="6">
    <location>
        <begin position="1045"/>
        <end position="1293"/>
    </location>
</feature>
<dbReference type="SMART" id="SM00387">
    <property type="entry name" value="HATPase_c"/>
    <property type="match status" value="1"/>
</dbReference>
<keyword evidence="5" id="KW-1133">Transmembrane helix</keyword>
<evidence type="ECO:0000256" key="3">
    <source>
        <dbReference type="ARBA" id="ARBA00022553"/>
    </source>
</evidence>
<dbReference type="SUPFAM" id="SSF47384">
    <property type="entry name" value="Homodimeric domain of signal transducing histidine kinase"/>
    <property type="match status" value="1"/>
</dbReference>
<dbReference type="SUPFAM" id="SSF55874">
    <property type="entry name" value="ATPase domain of HSP90 chaperone/DNA topoisomerase II/histidine kinase"/>
    <property type="match status" value="1"/>
</dbReference>
<evidence type="ECO:0000256" key="1">
    <source>
        <dbReference type="ARBA" id="ARBA00000085"/>
    </source>
</evidence>
<dbReference type="CDD" id="cd00082">
    <property type="entry name" value="HisKA"/>
    <property type="match status" value="1"/>
</dbReference>
<evidence type="ECO:0000259" key="6">
    <source>
        <dbReference type="PROSITE" id="PS50109"/>
    </source>
</evidence>
<dbReference type="EMBL" id="CM001023">
    <property type="protein sequence ID" value="EAZ82020.2"/>
    <property type="molecule type" value="Genomic_DNA"/>
</dbReference>
<sequence>MKYSTNSSMTSKIMVFTVSIFLLFFCFSEDLKSQEINLESISISNGLASPVVLDITQDSYGLLWISTANGVQRYDGYNWKTYRNIIGDPNSLQHNQTFYISEDSIQNLWIANEIGLTYFNRANNTFKNYNLDSIFETVGASRTVKVLPDSQGRVWATTIGQGILQYDPKEDTWKHAPYANVNGKPAVHSSFSITVYEDKSGVIWGGSSVYGLMQLPKNASEFTAIKFDVENTFNSQENLITALYLDKDDILWITSRQGIYKYDVENNKLRTIIQYDTGNEDIATYLNSINEDSDGNIWVLNNYRGFLKFEGNSDKYTEVIIPGNRKMNTGYWTNRFTRLTIDRSGIFWFGSRSKGLFKYDPVNQPFTAYKHDQADPNSLSSGGTYGLFASRITPGKIYVGNRGNGFDVFNESDHSVKKINFPSSNDMFGGSARSIYEQNDGTLWVGTWGDGLIKMDENYQEIKRFKYDRSESENSLPNNQVRVIREDKKGNLWIGTNGGLAILNPSSENFKHINSQYNQTYPDEILSQINKWLETDQELASIKQVGQSEELTQGFEITEKGTYFLVTVGEGDPASMADYGWLTNGLGETVIGMETIEDSFWAGGALKNRLMIAQIELNPGSYTLRYTSDDSHHYDSWNDSEPDLIDLYGVAIFKQDIDVTTESTVVNVNEQNAEIIIQDANVSDIEVGEKYIWIASVNAGVTRIDPETNAVKYYTSDPLDPTTLSDRQVYDVLEKDGNLWMATYGGINILDIAKDEISYYTEQDGLPTNFIETVLPGENGEMWFSTQSGLIQMMQNESLDKVTFINYNEEDGIGGESFISLAADKTPDGNFYFGGDHGITTFSTIASNKIPPSVIISNLLISNRSVYDMGEDSPLKVDLLATNEVTLQHDQNDISFEFAALHYANPSKNQYAHMLEGLDQDYIYDNRNFAAYTNLEPGTYTFKVIASNAYGVWNDVGKSLVITLLPPWWKTWWAYSIYAVLLCLVVLGAYSGLKRRIRMMERAQSLEREVAQAKEIEKAYTELKATQSQLIQSEKMASLGELTAGIAHEIQNPLNFVNNFSEVSTELIDEMQEELAQGNTEIAVEISNDIKQNLNKITHHGKRADFIVKGMLEHSRTNTRDVQPANLNTIAEEFLKLSYHGLRAKDKSFSADFATNLAPDLPKVEVVSQDIGRVILNLINNAFYAVDSKAKELIAENGSLGNYIPKVTIHSRLVDLEGESGVEIAVEDNGNGIPKAIKNKIFQPFFTTKPTGSGTGLGLSLSYDIIKMHGGDLRVKSKEGEGTEMIFFLPIKEKLQQA</sequence>
<dbReference type="InterPro" id="IPR003594">
    <property type="entry name" value="HATPase_dom"/>
</dbReference>
<dbReference type="FunFam" id="2.60.40.10:FF:000791">
    <property type="entry name" value="Two-component system sensor histidine kinase/response regulator"/>
    <property type="match status" value="1"/>
</dbReference>
<keyword evidence="5" id="KW-0472">Membrane</keyword>
<dbReference type="EC" id="2.7.13.3" evidence="2"/>
<dbReference type="PRINTS" id="PR00344">
    <property type="entry name" value="BCTRLSENSOR"/>
</dbReference>
<evidence type="ECO:0000313" key="7">
    <source>
        <dbReference type="EMBL" id="EAZ82020.2"/>
    </source>
</evidence>
<dbReference type="InterPro" id="IPR036890">
    <property type="entry name" value="HATPase_C_sf"/>
</dbReference>
<dbReference type="RefSeq" id="WP_008198088.1">
    <property type="nucleotide sequence ID" value="NZ_CM001023.1"/>
</dbReference>
<keyword evidence="5" id="KW-0812">Transmembrane</keyword>
<keyword evidence="4" id="KW-0175">Coiled coil</keyword>
<feature type="coiled-coil region" evidence="4">
    <location>
        <begin position="996"/>
        <end position="1026"/>
    </location>
</feature>
<dbReference type="Gene3D" id="2.130.10.10">
    <property type="entry name" value="YVTN repeat-like/Quinoprotein amine dehydrogenase"/>
    <property type="match status" value="3"/>
</dbReference>
<dbReference type="PANTHER" id="PTHR43547">
    <property type="entry name" value="TWO-COMPONENT HISTIDINE KINASE"/>
    <property type="match status" value="1"/>
</dbReference>
<dbReference type="Gene3D" id="2.60.40.10">
    <property type="entry name" value="Immunoglobulins"/>
    <property type="match status" value="1"/>
</dbReference>
<comment type="catalytic activity">
    <reaction evidence="1">
        <text>ATP + protein L-histidine = ADP + protein N-phospho-L-histidine.</text>
        <dbReference type="EC" id="2.7.13.3"/>
    </reaction>
</comment>
<dbReference type="eggNOG" id="COG4191">
    <property type="taxonomic scope" value="Bacteria"/>
</dbReference>
<dbReference type="InterPro" id="IPR013783">
    <property type="entry name" value="Ig-like_fold"/>
</dbReference>
<gene>
    <name evidence="7" type="ORF">ALPR1_02225</name>
</gene>
<dbReference type="Pfam" id="PF07495">
    <property type="entry name" value="Y_Y_Y"/>
    <property type="match status" value="1"/>
</dbReference>
<proteinExistence type="predicted"/>
<dbReference type="PANTHER" id="PTHR43547:SF2">
    <property type="entry name" value="HYBRID SIGNAL TRANSDUCTION HISTIDINE KINASE C"/>
    <property type="match status" value="1"/>
</dbReference>
<dbReference type="Pfam" id="PF07494">
    <property type="entry name" value="Reg_prop"/>
    <property type="match status" value="2"/>
</dbReference>
<dbReference type="Pfam" id="PF02518">
    <property type="entry name" value="HATPase_c"/>
    <property type="match status" value="1"/>
</dbReference>
<evidence type="ECO:0000256" key="2">
    <source>
        <dbReference type="ARBA" id="ARBA00012438"/>
    </source>
</evidence>
<evidence type="ECO:0000256" key="5">
    <source>
        <dbReference type="SAM" id="Phobius"/>
    </source>
</evidence>
<reference evidence="7 8" key="1">
    <citation type="journal article" date="2011" name="J. Bacteriol.">
        <title>Complete genome sequence of Algoriphagus sp. PR1, bacterial prey of a colony-forming choanoflagellate.</title>
        <authorList>
            <person name="Alegado R.A."/>
            <person name="Ferriera S."/>
            <person name="Nusbaum C."/>
            <person name="Young S.K."/>
            <person name="Zeng Q."/>
            <person name="Imamovic A."/>
            <person name="Fairclough S.R."/>
            <person name="King N."/>
        </authorList>
    </citation>
    <scope>NUCLEOTIDE SEQUENCE [LARGE SCALE GENOMIC DNA]</scope>
    <source>
        <strain evidence="7 8">PR1</strain>
    </source>
</reference>
<protein>
    <recommendedName>
        <fullName evidence="2">histidine kinase</fullName>
        <ecNumber evidence="2">2.7.13.3</ecNumber>
    </recommendedName>
</protein>
<dbReference type="Gene3D" id="1.10.287.130">
    <property type="match status" value="1"/>
</dbReference>
<evidence type="ECO:0000256" key="4">
    <source>
        <dbReference type="SAM" id="Coils"/>
    </source>
</evidence>
<dbReference type="HOGENOM" id="CLU_000445_28_2_10"/>
<dbReference type="Gene3D" id="3.30.565.10">
    <property type="entry name" value="Histidine kinase-like ATPase, C-terminal domain"/>
    <property type="match status" value="1"/>
</dbReference>
<dbReference type="InterPro" id="IPR011123">
    <property type="entry name" value="Y_Y_Y"/>
</dbReference>
<accession>A3HV48</accession>
<dbReference type="eggNOG" id="COG3292">
    <property type="taxonomic scope" value="Bacteria"/>
</dbReference>
<feature type="transmembrane region" description="Helical" evidence="5">
    <location>
        <begin position="972"/>
        <end position="993"/>
    </location>
</feature>
<name>A3HV48_9BACT</name>